<dbReference type="InterPro" id="IPR014710">
    <property type="entry name" value="RmlC-like_jellyroll"/>
</dbReference>
<accession>A0A4R6BVE6</accession>
<dbReference type="CDD" id="cd06121">
    <property type="entry name" value="cupin_YML079wp"/>
    <property type="match status" value="1"/>
</dbReference>
<evidence type="ECO:0000259" key="1">
    <source>
        <dbReference type="Pfam" id="PF06172"/>
    </source>
</evidence>
<feature type="domain" description="DUF985" evidence="1">
    <location>
        <begin position="5"/>
        <end position="135"/>
    </location>
</feature>
<name>A0A4R6BVE6_9STAP</name>
<evidence type="ECO:0000313" key="2">
    <source>
        <dbReference type="EMBL" id="TDM12262.1"/>
    </source>
</evidence>
<comment type="caution">
    <text evidence="2">The sequence shown here is derived from an EMBL/GenBank/DDBJ whole genome shotgun (WGS) entry which is preliminary data.</text>
</comment>
<dbReference type="Proteomes" id="UP000294802">
    <property type="component" value="Unassembled WGS sequence"/>
</dbReference>
<dbReference type="OrthoDB" id="9798288at2"/>
<dbReference type="AlphaFoldDB" id="A0A4R6BVE6"/>
<organism evidence="2 3">
    <name type="scientific">Macrococcus lamae</name>
    <dbReference type="NCBI Taxonomy" id="198484"/>
    <lineage>
        <taxon>Bacteria</taxon>
        <taxon>Bacillati</taxon>
        <taxon>Bacillota</taxon>
        <taxon>Bacilli</taxon>
        <taxon>Bacillales</taxon>
        <taxon>Staphylococcaceae</taxon>
        <taxon>Macrococcus</taxon>
    </lineage>
</organism>
<dbReference type="EMBL" id="SCWB01000005">
    <property type="protein sequence ID" value="TDM12262.1"/>
    <property type="molecule type" value="Genomic_DNA"/>
</dbReference>
<dbReference type="RefSeq" id="WP_133443432.1">
    <property type="nucleotide sequence ID" value="NZ_SCWB01000005.1"/>
</dbReference>
<dbReference type="PANTHER" id="PTHR33387">
    <property type="entry name" value="RMLC-LIKE JELLY ROLL FOLD PROTEIN"/>
    <property type="match status" value="1"/>
</dbReference>
<dbReference type="PANTHER" id="PTHR33387:SF3">
    <property type="entry name" value="DUF985 DOMAIN-CONTAINING PROTEIN"/>
    <property type="match status" value="1"/>
</dbReference>
<protein>
    <submittedName>
        <fullName evidence="2">Cupin domain-containing protein</fullName>
    </submittedName>
</protein>
<dbReference type="SUPFAM" id="SSF51182">
    <property type="entry name" value="RmlC-like cupins"/>
    <property type="match status" value="1"/>
</dbReference>
<keyword evidence="3" id="KW-1185">Reference proteome</keyword>
<dbReference type="InterPro" id="IPR011051">
    <property type="entry name" value="RmlC_Cupin_sf"/>
</dbReference>
<reference evidence="2 3" key="1">
    <citation type="submission" date="2019-01" db="EMBL/GenBank/DDBJ databases">
        <title>Draft genome sequences of the type strains of six Macrococcus species.</title>
        <authorList>
            <person name="Mazhar S."/>
            <person name="Altermann E."/>
            <person name="Hill C."/>
            <person name="Mcauliffe O."/>
        </authorList>
    </citation>
    <scope>NUCLEOTIDE SEQUENCE [LARGE SCALE GENOMIC DNA]</scope>
    <source>
        <strain evidence="2 3">CCM4815</strain>
    </source>
</reference>
<evidence type="ECO:0000313" key="3">
    <source>
        <dbReference type="Proteomes" id="UP000294802"/>
    </source>
</evidence>
<sequence>MITKEDIIAHLCLEPHPEGGYFYQSYVSEAVVNDKQLFTSIYFLIESGNISHFHRISSDELWYYHAGNAITIHLIHSDGHYEQVKLGMNLAEGEVPQFLVPAQTIFASTVEDDSSWSFVGCMVAPGFTFEDFELFKAADLLPLYPEHESVINKYAL</sequence>
<proteinExistence type="predicted"/>
<dbReference type="Gene3D" id="2.60.120.10">
    <property type="entry name" value="Jelly Rolls"/>
    <property type="match status" value="1"/>
</dbReference>
<gene>
    <name evidence="2" type="ORF">ERX29_04140</name>
</gene>
<dbReference type="Pfam" id="PF06172">
    <property type="entry name" value="Cupin_5"/>
    <property type="match status" value="1"/>
</dbReference>
<dbReference type="InterPro" id="IPR039935">
    <property type="entry name" value="YML079W-like"/>
</dbReference>
<dbReference type="InterPro" id="IPR009327">
    <property type="entry name" value="Cupin_DUF985"/>
</dbReference>